<feature type="domain" description="ABC transporter" evidence="6">
    <location>
        <begin position="256"/>
        <end position="495"/>
    </location>
</feature>
<dbReference type="EMBL" id="JAESVB010000017">
    <property type="protein sequence ID" value="MCB8877741.1"/>
    <property type="molecule type" value="Genomic_DNA"/>
</dbReference>
<evidence type="ECO:0000313" key="7">
    <source>
        <dbReference type="EMBL" id="MCB8877741.1"/>
    </source>
</evidence>
<dbReference type="GO" id="GO:0016887">
    <property type="term" value="F:ATP hydrolysis activity"/>
    <property type="evidence" value="ECO:0007669"/>
    <property type="project" value="InterPro"/>
</dbReference>
<keyword evidence="8" id="KW-1185">Reference proteome</keyword>
<evidence type="ECO:0000313" key="8">
    <source>
        <dbReference type="Proteomes" id="UP000708298"/>
    </source>
</evidence>
<feature type="domain" description="ABC transporter" evidence="6">
    <location>
        <begin position="3"/>
        <end position="241"/>
    </location>
</feature>
<evidence type="ECO:0000256" key="3">
    <source>
        <dbReference type="ARBA" id="ARBA00022737"/>
    </source>
</evidence>
<sequence length="495" mass="53207">MTLLASHLYKQFGPTRAASDVSITLRAGTVHAIVGENGAGKSTTLRMLAGAVRPDSGHMTLDDAPYAPQSIVEAAARGVALVHQEITINRSLNIAENVFIGNLRSHARVFGIMKRRRMAELAQAVLDRIGVKISVSTNIDRLNLGELKCIEIARAISSNPKTLLLDESTAYLDHREVDAVLTVMQELKSQGMTIGFVSHHLSEVLAAADDLTILKDGQFVGSFAASEIEANEIHRLMVGRDLSHGTYPPHPQRADIQVPIVLQAKQLAVGRELNDISLTVGRGEILGLAGLKGAGAEALFAGIVGDEPLRQGSLDMNDAPYPPSNPRSAWQRGIAHLPGDRGNEGLIAGFSVLDNLVMARPPTRGPFFDRSRARTISNDLIKQIGIRTASADSPCRSLSGGNMQKVVLGKCLAVQPALLLLNNPTRGVDVGARVEIYRLIRQKAAEGLAIILSSEDMPELIGMSDRLIVLRQGVVAHEFASVSGIEEHDVVQYMT</sequence>
<dbReference type="PROSITE" id="PS00211">
    <property type="entry name" value="ABC_TRANSPORTER_1"/>
    <property type="match status" value="1"/>
</dbReference>
<dbReference type="PANTHER" id="PTHR43790:SF9">
    <property type="entry name" value="GALACTOFURANOSE TRANSPORTER ATP-BINDING PROTEIN YTFR"/>
    <property type="match status" value="1"/>
</dbReference>
<keyword evidence="2" id="KW-0762">Sugar transport</keyword>
<dbReference type="SMART" id="SM00382">
    <property type="entry name" value="AAA"/>
    <property type="match status" value="2"/>
</dbReference>
<dbReference type="CDD" id="cd03216">
    <property type="entry name" value="ABC_Carb_Monos_I"/>
    <property type="match status" value="1"/>
</dbReference>
<keyword evidence="5 7" id="KW-0067">ATP-binding</keyword>
<dbReference type="InterPro" id="IPR003439">
    <property type="entry name" value="ABC_transporter-like_ATP-bd"/>
</dbReference>
<evidence type="ECO:0000256" key="5">
    <source>
        <dbReference type="ARBA" id="ARBA00022840"/>
    </source>
</evidence>
<evidence type="ECO:0000256" key="2">
    <source>
        <dbReference type="ARBA" id="ARBA00022597"/>
    </source>
</evidence>
<dbReference type="GO" id="GO:0005524">
    <property type="term" value="F:ATP binding"/>
    <property type="evidence" value="ECO:0007669"/>
    <property type="project" value="UniProtKB-KW"/>
</dbReference>
<organism evidence="7 8">
    <name type="scientific">Acidisoma silvae</name>
    <dbReference type="NCBI Taxonomy" id="2802396"/>
    <lineage>
        <taxon>Bacteria</taxon>
        <taxon>Pseudomonadati</taxon>
        <taxon>Pseudomonadota</taxon>
        <taxon>Alphaproteobacteria</taxon>
        <taxon>Acetobacterales</taxon>
        <taxon>Acidocellaceae</taxon>
        <taxon>Acidisoma</taxon>
    </lineage>
</organism>
<dbReference type="Gene3D" id="3.40.50.300">
    <property type="entry name" value="P-loop containing nucleotide triphosphate hydrolases"/>
    <property type="match status" value="2"/>
</dbReference>
<name>A0A964E0W6_9PROT</name>
<evidence type="ECO:0000256" key="1">
    <source>
        <dbReference type="ARBA" id="ARBA00022448"/>
    </source>
</evidence>
<dbReference type="InterPro" id="IPR050107">
    <property type="entry name" value="ABC_carbohydrate_import_ATPase"/>
</dbReference>
<keyword evidence="1" id="KW-0813">Transport</keyword>
<dbReference type="CDD" id="cd03215">
    <property type="entry name" value="ABC_Carb_Monos_II"/>
    <property type="match status" value="1"/>
</dbReference>
<gene>
    <name evidence="7" type="ORF">ASILVAE211_21280</name>
</gene>
<proteinExistence type="predicted"/>
<dbReference type="SUPFAM" id="SSF52540">
    <property type="entry name" value="P-loop containing nucleoside triphosphate hydrolases"/>
    <property type="match status" value="2"/>
</dbReference>
<keyword evidence="4" id="KW-0547">Nucleotide-binding</keyword>
<dbReference type="Pfam" id="PF00005">
    <property type="entry name" value="ABC_tran"/>
    <property type="match status" value="2"/>
</dbReference>
<evidence type="ECO:0000256" key="4">
    <source>
        <dbReference type="ARBA" id="ARBA00022741"/>
    </source>
</evidence>
<protein>
    <submittedName>
        <fullName evidence="7">Sugar ABC transporter ATP-binding protein</fullName>
    </submittedName>
</protein>
<dbReference type="RefSeq" id="WP_227323390.1">
    <property type="nucleotide sequence ID" value="NZ_JAESVB010000017.1"/>
</dbReference>
<keyword evidence="3" id="KW-0677">Repeat</keyword>
<dbReference type="InterPro" id="IPR003593">
    <property type="entry name" value="AAA+_ATPase"/>
</dbReference>
<accession>A0A964E0W6</accession>
<dbReference type="AlphaFoldDB" id="A0A964E0W6"/>
<dbReference type="InterPro" id="IPR017871">
    <property type="entry name" value="ABC_transporter-like_CS"/>
</dbReference>
<dbReference type="InterPro" id="IPR027417">
    <property type="entry name" value="P-loop_NTPase"/>
</dbReference>
<dbReference type="Proteomes" id="UP000708298">
    <property type="component" value="Unassembled WGS sequence"/>
</dbReference>
<dbReference type="PANTHER" id="PTHR43790">
    <property type="entry name" value="CARBOHYDRATE TRANSPORT ATP-BINDING PROTEIN MG119-RELATED"/>
    <property type="match status" value="1"/>
</dbReference>
<evidence type="ECO:0000259" key="6">
    <source>
        <dbReference type="PROSITE" id="PS50893"/>
    </source>
</evidence>
<reference evidence="7" key="1">
    <citation type="journal article" date="2021" name="Microorganisms">
        <title>Acidisoma silvae sp. nov. and Acidisomacellulosilytica sp. nov., Two Acidophilic Bacteria Isolated from Decaying Wood, Hydrolyzing Cellulose and Producing Poly-3-hydroxybutyrate.</title>
        <authorList>
            <person name="Mieszkin S."/>
            <person name="Pouder E."/>
            <person name="Uroz S."/>
            <person name="Simon-Colin C."/>
            <person name="Alain K."/>
        </authorList>
    </citation>
    <scope>NUCLEOTIDE SEQUENCE</scope>
    <source>
        <strain evidence="7">HW T2.11</strain>
    </source>
</reference>
<dbReference type="PROSITE" id="PS50893">
    <property type="entry name" value="ABC_TRANSPORTER_2"/>
    <property type="match status" value="2"/>
</dbReference>
<comment type="caution">
    <text evidence="7">The sequence shown here is derived from an EMBL/GenBank/DDBJ whole genome shotgun (WGS) entry which is preliminary data.</text>
</comment>
<reference evidence="7" key="2">
    <citation type="submission" date="2021-01" db="EMBL/GenBank/DDBJ databases">
        <authorList>
            <person name="Mieszkin S."/>
            <person name="Pouder E."/>
            <person name="Alain K."/>
        </authorList>
    </citation>
    <scope>NUCLEOTIDE SEQUENCE</scope>
    <source>
        <strain evidence="7">HW T2.11</strain>
    </source>
</reference>